<evidence type="ECO:0000313" key="5">
    <source>
        <dbReference type="EMBL" id="WFM84167.1"/>
    </source>
</evidence>
<dbReference type="RefSeq" id="WP_278013562.1">
    <property type="nucleotide sequence ID" value="NZ_CP121208.1"/>
</dbReference>
<dbReference type="InterPro" id="IPR005234">
    <property type="entry name" value="ScpB_csome_segregation"/>
</dbReference>
<dbReference type="EMBL" id="CP121208">
    <property type="protein sequence ID" value="WFM84167.1"/>
    <property type="molecule type" value="Genomic_DNA"/>
</dbReference>
<keyword evidence="2" id="KW-0132">Cell division</keyword>
<keyword evidence="6" id="KW-1185">Reference proteome</keyword>
<protein>
    <submittedName>
        <fullName evidence="5">SMC-Scp complex subunit ScpB</fullName>
    </submittedName>
</protein>
<dbReference type="PANTHER" id="PTHR34298">
    <property type="entry name" value="SEGREGATION AND CONDENSATION PROTEIN B"/>
    <property type="match status" value="1"/>
</dbReference>
<evidence type="ECO:0000313" key="6">
    <source>
        <dbReference type="Proteomes" id="UP001215216"/>
    </source>
</evidence>
<name>A0ABY8G0W8_9ACTO</name>
<dbReference type="Pfam" id="PF04079">
    <property type="entry name" value="SMC_ScpB"/>
    <property type="match status" value="1"/>
</dbReference>
<evidence type="ECO:0000256" key="4">
    <source>
        <dbReference type="ARBA" id="ARBA00023306"/>
    </source>
</evidence>
<evidence type="ECO:0000256" key="1">
    <source>
        <dbReference type="ARBA" id="ARBA00022490"/>
    </source>
</evidence>
<keyword evidence="1" id="KW-0963">Cytoplasm</keyword>
<dbReference type="SUPFAM" id="SSF46785">
    <property type="entry name" value="Winged helix' DNA-binding domain"/>
    <property type="match status" value="2"/>
</dbReference>
<dbReference type="Gene3D" id="1.10.10.10">
    <property type="entry name" value="Winged helix-like DNA-binding domain superfamily/Winged helix DNA-binding domain"/>
    <property type="match status" value="2"/>
</dbReference>
<gene>
    <name evidence="5" type="primary">scpB</name>
    <name evidence="5" type="ORF">P7079_04145</name>
</gene>
<sequence>MPQSAQKKGALEAILMVASEPVTLKALAFAIDSPETETLELLRNLQNEYTVDAEYPRGFQIREVGGGWRVYSNPRYADVVASFVTAGQSSRLSQQALETLAVIAYKQPVTRAQIAAIRGVEVDSVVRTLQTRGLVEQIAVAPTTGAGLYGTTELFLEKMGMNGLEELAPLAPYLPNDDELEEIEKELP</sequence>
<evidence type="ECO:0000256" key="3">
    <source>
        <dbReference type="ARBA" id="ARBA00022829"/>
    </source>
</evidence>
<dbReference type="PIRSF" id="PIRSF019345">
    <property type="entry name" value="ScpB"/>
    <property type="match status" value="1"/>
</dbReference>
<dbReference type="PANTHER" id="PTHR34298:SF2">
    <property type="entry name" value="SEGREGATION AND CONDENSATION PROTEIN B"/>
    <property type="match status" value="1"/>
</dbReference>
<evidence type="ECO:0000256" key="2">
    <source>
        <dbReference type="ARBA" id="ARBA00022618"/>
    </source>
</evidence>
<proteinExistence type="predicted"/>
<accession>A0ABY8G0W8</accession>
<dbReference type="InterPro" id="IPR036388">
    <property type="entry name" value="WH-like_DNA-bd_sf"/>
</dbReference>
<dbReference type="Proteomes" id="UP001215216">
    <property type="component" value="Chromosome"/>
</dbReference>
<keyword evidence="3" id="KW-0159">Chromosome partition</keyword>
<reference evidence="5 6" key="1">
    <citation type="submission" date="2023-03" db="EMBL/GenBank/DDBJ databases">
        <title>Complete genome of Arcanobacterium canis strain DSM 25104 isolated in 2010 from a canine otitis externa in Germany.</title>
        <authorList>
            <person name="Borowiak M."/>
            <person name="Kreitlow A."/>
            <person name="Malorny B."/>
            <person name="Laemmler C."/>
            <person name="Prenger-Berninghoff E."/>
            <person name="Ploetz M."/>
            <person name="Abdulmawjood A."/>
        </authorList>
    </citation>
    <scope>NUCLEOTIDE SEQUENCE [LARGE SCALE GENOMIC DNA]</scope>
    <source>
        <strain evidence="5 6">DSM 25104</strain>
    </source>
</reference>
<keyword evidence="4" id="KW-0131">Cell cycle</keyword>
<dbReference type="InterPro" id="IPR036390">
    <property type="entry name" value="WH_DNA-bd_sf"/>
</dbReference>
<organism evidence="5 6">
    <name type="scientific">Arcanobacterium canis</name>
    <dbReference type="NCBI Taxonomy" id="999183"/>
    <lineage>
        <taxon>Bacteria</taxon>
        <taxon>Bacillati</taxon>
        <taxon>Actinomycetota</taxon>
        <taxon>Actinomycetes</taxon>
        <taxon>Actinomycetales</taxon>
        <taxon>Actinomycetaceae</taxon>
        <taxon>Arcanobacterium</taxon>
    </lineage>
</organism>
<dbReference type="NCBIfam" id="TIGR00281">
    <property type="entry name" value="SMC-Scp complex subunit ScpB"/>
    <property type="match status" value="1"/>
</dbReference>